<dbReference type="EMBL" id="JANTZM010000041">
    <property type="protein sequence ID" value="MCS4159557.1"/>
    <property type="molecule type" value="Genomic_DNA"/>
</dbReference>
<dbReference type="Proteomes" id="UP001155110">
    <property type="component" value="Unassembled WGS sequence"/>
</dbReference>
<evidence type="ECO:0000256" key="3">
    <source>
        <dbReference type="SAM" id="MobiDB-lite"/>
    </source>
</evidence>
<dbReference type="InterPro" id="IPR030931">
    <property type="entry name" value="Group_II_RT_mat"/>
</dbReference>
<sequence>MPMDVERKQRDIARWSLDSDFRFNDVYNFLTYEEWLKQAFLTVKENSGAETAGVDGETISDFAEDAETLRNNIQALSHQLDSETYEPDPTRRVYIPKGNGEKRPLSIPTVRDRIVQEALRMLIEPIYETDFSDQSFGFRPGRSTHGAINVVQKCFAGCFGAYKPWVIDTDIKGFFDNVDHVTLEQILRGRITQKKVRDLIWKFLKSGVMEGDRRMKTIAGTPQGGILSPLLANVYLNELDQAVKSFTDETEPGKGNWTYIRYADDFLLLTSGREKEAKEKRKWVGDFVEDELNLKLNQKKTSICHAEDGGIEFLGYRVEPADPSDGGGSFTKIPRSAVQDAKSVIDRRCGEDVSTELSARKRIRGLNAFLRGWSEYYKYATHTHDPFERVDGHAWQRLSRWLARKFRCSRKHLFSRKGVEPIPIKVNGMQMLDIKKKGSAKWRKPKEKSHPYFDGTAKRTEPTATYQLFEGEHTENHRDLRWKVFQRDDFTCQECGTEVGWYSDGEIHHLEYSGEMVDAETLCAPCHAEKDPHRCESGVESEDQHCSSEPTEHMHDQALVRTHL</sequence>
<keyword evidence="5" id="KW-0695">RNA-directed DNA polymerase</keyword>
<feature type="region of interest" description="Disordered" evidence="3">
    <location>
        <begin position="537"/>
        <end position="564"/>
    </location>
</feature>
<evidence type="ECO:0000313" key="5">
    <source>
        <dbReference type="EMBL" id="MCS4159557.1"/>
    </source>
</evidence>
<name>A0AAW5PC03_9BACT</name>
<dbReference type="InterPro" id="IPR013597">
    <property type="entry name" value="Mat_intron_G2"/>
</dbReference>
<keyword evidence="5" id="KW-0548">Nucleotidyltransferase</keyword>
<keyword evidence="2" id="KW-0175">Coiled coil</keyword>
<comment type="caution">
    <text evidence="5">The sequence shown here is derived from an EMBL/GenBank/DDBJ whole genome shotgun (WGS) entry which is preliminary data.</text>
</comment>
<comment type="similarity">
    <text evidence="1">Belongs to the bacterial reverse transcriptase family.</text>
</comment>
<dbReference type="PANTHER" id="PTHR34047">
    <property type="entry name" value="NUCLEAR INTRON MATURASE 1, MITOCHONDRIAL-RELATED"/>
    <property type="match status" value="1"/>
</dbReference>
<accession>A0AAW5PC03</accession>
<dbReference type="PANTHER" id="PTHR34047:SF8">
    <property type="entry name" value="PROTEIN YKFC"/>
    <property type="match status" value="1"/>
</dbReference>
<dbReference type="NCBIfam" id="TIGR04416">
    <property type="entry name" value="group_II_RT_mat"/>
    <property type="match status" value="1"/>
</dbReference>
<proteinExistence type="inferred from homology"/>
<dbReference type="InterPro" id="IPR051083">
    <property type="entry name" value="GrpII_Intron_Splice-Mob/Def"/>
</dbReference>
<dbReference type="Pfam" id="PF08388">
    <property type="entry name" value="GIIM"/>
    <property type="match status" value="1"/>
</dbReference>
<evidence type="ECO:0000259" key="4">
    <source>
        <dbReference type="PROSITE" id="PS50878"/>
    </source>
</evidence>
<evidence type="ECO:0000313" key="6">
    <source>
        <dbReference type="Proteomes" id="UP001155110"/>
    </source>
</evidence>
<dbReference type="InterPro" id="IPR000477">
    <property type="entry name" value="RT_dom"/>
</dbReference>
<dbReference type="GO" id="GO:0003964">
    <property type="term" value="F:RNA-directed DNA polymerase activity"/>
    <property type="evidence" value="ECO:0007669"/>
    <property type="project" value="UniProtKB-KW"/>
</dbReference>
<dbReference type="CDD" id="cd01651">
    <property type="entry name" value="RT_G2_intron"/>
    <property type="match status" value="1"/>
</dbReference>
<gene>
    <name evidence="5" type="ORF">GGP99_003550</name>
</gene>
<protein>
    <submittedName>
        <fullName evidence="5">Group II intron reverse transcriptase/maturase</fullName>
    </submittedName>
</protein>
<dbReference type="InterPro" id="IPR003615">
    <property type="entry name" value="HNH_nuc"/>
</dbReference>
<feature type="domain" description="Reverse transcriptase" evidence="4">
    <location>
        <begin position="76"/>
        <end position="318"/>
    </location>
</feature>
<feature type="coiled-coil region" evidence="2">
    <location>
        <begin position="59"/>
        <end position="86"/>
    </location>
</feature>
<organism evidence="5 6">
    <name type="scientific">Salinibacter ruber</name>
    <dbReference type="NCBI Taxonomy" id="146919"/>
    <lineage>
        <taxon>Bacteria</taxon>
        <taxon>Pseudomonadati</taxon>
        <taxon>Rhodothermota</taxon>
        <taxon>Rhodothermia</taxon>
        <taxon>Rhodothermales</taxon>
        <taxon>Salinibacteraceae</taxon>
        <taxon>Salinibacter</taxon>
    </lineage>
</organism>
<evidence type="ECO:0000256" key="2">
    <source>
        <dbReference type="SAM" id="Coils"/>
    </source>
</evidence>
<dbReference type="AlphaFoldDB" id="A0AAW5PC03"/>
<evidence type="ECO:0000256" key="1">
    <source>
        <dbReference type="ARBA" id="ARBA00034120"/>
    </source>
</evidence>
<dbReference type="SUPFAM" id="SSF56672">
    <property type="entry name" value="DNA/RNA polymerases"/>
    <property type="match status" value="1"/>
</dbReference>
<feature type="compositionally biased region" description="Basic and acidic residues" evidence="3">
    <location>
        <begin position="537"/>
        <end position="558"/>
    </location>
</feature>
<dbReference type="Pfam" id="PF00078">
    <property type="entry name" value="RVT_1"/>
    <property type="match status" value="1"/>
</dbReference>
<reference evidence="5" key="1">
    <citation type="submission" date="2022-08" db="EMBL/GenBank/DDBJ databases">
        <title>Genomic Encyclopedia of Type Strains, Phase V (KMG-V): Genome sequencing to study the core and pangenomes of soil and plant-associated prokaryotes.</title>
        <authorList>
            <person name="Whitman W."/>
        </authorList>
    </citation>
    <scope>NUCLEOTIDE SEQUENCE</scope>
    <source>
        <strain evidence="5">SP3002</strain>
    </source>
</reference>
<dbReference type="PROSITE" id="PS50878">
    <property type="entry name" value="RT_POL"/>
    <property type="match status" value="1"/>
</dbReference>
<dbReference type="InterPro" id="IPR043502">
    <property type="entry name" value="DNA/RNA_pol_sf"/>
</dbReference>
<dbReference type="CDD" id="cd00085">
    <property type="entry name" value="HNHc"/>
    <property type="match status" value="1"/>
</dbReference>
<keyword evidence="5" id="KW-0808">Transferase</keyword>